<keyword evidence="1" id="KW-0732">Signal</keyword>
<dbReference type="Gene3D" id="3.40.33.10">
    <property type="entry name" value="CAP"/>
    <property type="match status" value="1"/>
</dbReference>
<keyword evidence="4" id="KW-1185">Reference proteome</keyword>
<dbReference type="OrthoDB" id="8611574at2"/>
<dbReference type="CDD" id="cd05379">
    <property type="entry name" value="CAP_bacterial"/>
    <property type="match status" value="1"/>
</dbReference>
<dbReference type="SMR" id="A0A5M7C432"/>
<accession>A0A5M7C432</accession>
<dbReference type="Proteomes" id="UP000323946">
    <property type="component" value="Unassembled WGS sequence"/>
</dbReference>
<dbReference type="InterPro" id="IPR035940">
    <property type="entry name" value="CAP_sf"/>
</dbReference>
<comment type="caution">
    <text evidence="3">The sequence shown here is derived from an EMBL/GenBank/DDBJ whole genome shotgun (WGS) entry which is preliminary data.</text>
</comment>
<dbReference type="Pfam" id="PF00188">
    <property type="entry name" value="CAP"/>
    <property type="match status" value="1"/>
</dbReference>
<protein>
    <submittedName>
        <fullName evidence="3">CAP domain-containing protein</fullName>
    </submittedName>
</protein>
<evidence type="ECO:0000256" key="1">
    <source>
        <dbReference type="SAM" id="SignalP"/>
    </source>
</evidence>
<dbReference type="PANTHER" id="PTHR31157">
    <property type="entry name" value="SCP DOMAIN-CONTAINING PROTEIN"/>
    <property type="match status" value="1"/>
</dbReference>
<dbReference type="InterPro" id="IPR014044">
    <property type="entry name" value="CAP_dom"/>
</dbReference>
<evidence type="ECO:0000259" key="2">
    <source>
        <dbReference type="Pfam" id="PF00188"/>
    </source>
</evidence>
<sequence length="157" mass="16550">MSALRATAAVLALFSAGPLLLAAKTPPVDQQLLDLTNDARAAAGCPPLRLNADLSEAAAGHSADMAHRNFYDHTGSNGSDPAGRTRAAGYPGDYIGENIAAGYPSIEVVFRKWMDTTAHRDNILNCKFTDLGIGHANVPGSRYGDYWTQNLGRPPGG</sequence>
<dbReference type="PANTHER" id="PTHR31157:SF1">
    <property type="entry name" value="SCP DOMAIN-CONTAINING PROTEIN"/>
    <property type="match status" value="1"/>
</dbReference>
<organism evidence="3 4">
    <name type="scientific">Saccharopolyspora hirsuta</name>
    <dbReference type="NCBI Taxonomy" id="1837"/>
    <lineage>
        <taxon>Bacteria</taxon>
        <taxon>Bacillati</taxon>
        <taxon>Actinomycetota</taxon>
        <taxon>Actinomycetes</taxon>
        <taxon>Pseudonocardiales</taxon>
        <taxon>Pseudonocardiaceae</taxon>
        <taxon>Saccharopolyspora</taxon>
    </lineage>
</organism>
<dbReference type="AlphaFoldDB" id="A0A5M7C432"/>
<name>A0A5M7C432_SACHI</name>
<dbReference type="RefSeq" id="WP_150065310.1">
    <property type="nucleotide sequence ID" value="NZ_JBEPDJ010000011.1"/>
</dbReference>
<feature type="chain" id="PRO_5039327731" evidence="1">
    <location>
        <begin position="22"/>
        <end position="157"/>
    </location>
</feature>
<dbReference type="SUPFAM" id="SSF55797">
    <property type="entry name" value="PR-1-like"/>
    <property type="match status" value="1"/>
</dbReference>
<proteinExistence type="predicted"/>
<evidence type="ECO:0000313" key="3">
    <source>
        <dbReference type="EMBL" id="KAA5837146.1"/>
    </source>
</evidence>
<dbReference type="EMBL" id="VWPH01000002">
    <property type="protein sequence ID" value="KAA5837146.1"/>
    <property type="molecule type" value="Genomic_DNA"/>
</dbReference>
<feature type="signal peptide" evidence="1">
    <location>
        <begin position="1"/>
        <end position="21"/>
    </location>
</feature>
<gene>
    <name evidence="3" type="ORF">F1721_04865</name>
</gene>
<feature type="domain" description="SCP" evidence="2">
    <location>
        <begin position="33"/>
        <end position="150"/>
    </location>
</feature>
<evidence type="ECO:0000313" key="4">
    <source>
        <dbReference type="Proteomes" id="UP000323946"/>
    </source>
</evidence>
<reference evidence="3 4" key="1">
    <citation type="submission" date="2019-09" db="EMBL/GenBank/DDBJ databases">
        <title>Draft genome sequence of the thermophilic Saccharopolyspora hirsuta VKM Ac-666T.</title>
        <authorList>
            <person name="Lobastova T.G."/>
            <person name="Fokina V."/>
            <person name="Bragin E.Y."/>
            <person name="Shtratnikova V.Y."/>
            <person name="Starodumova I.P."/>
            <person name="Tarlachkov S.V."/>
            <person name="Donova M.V."/>
        </authorList>
    </citation>
    <scope>NUCLEOTIDE SEQUENCE [LARGE SCALE GENOMIC DNA]</scope>
    <source>
        <strain evidence="3 4">VKM Ac-666</strain>
    </source>
</reference>